<sequence>MDAPTRSCSDPAYPDSMSSDVAADPVVTLRRTVDAALAELGARSGDDPADVARRSWQVAERLDRALPGPLLHSTEAPLVDAVSTVAAAREHLRFAEAMEACTLLSAARGQLRRVTGTTGTEGAGAEGSSLYHSR</sequence>
<evidence type="ECO:0000313" key="2">
    <source>
        <dbReference type="EMBL" id="GDY32086.1"/>
    </source>
</evidence>
<dbReference type="AlphaFoldDB" id="A0A4D4JCB5"/>
<feature type="region of interest" description="Disordered" evidence="1">
    <location>
        <begin position="1"/>
        <end position="21"/>
    </location>
</feature>
<organism evidence="2 3">
    <name type="scientific">Gandjariella thermophila</name>
    <dbReference type="NCBI Taxonomy" id="1931992"/>
    <lineage>
        <taxon>Bacteria</taxon>
        <taxon>Bacillati</taxon>
        <taxon>Actinomycetota</taxon>
        <taxon>Actinomycetes</taxon>
        <taxon>Pseudonocardiales</taxon>
        <taxon>Pseudonocardiaceae</taxon>
        <taxon>Gandjariella</taxon>
    </lineage>
</organism>
<evidence type="ECO:0000313" key="3">
    <source>
        <dbReference type="Proteomes" id="UP000298860"/>
    </source>
</evidence>
<evidence type="ECO:0000256" key="1">
    <source>
        <dbReference type="SAM" id="MobiDB-lite"/>
    </source>
</evidence>
<dbReference type="EMBL" id="BJFL01000020">
    <property type="protein sequence ID" value="GDY32086.1"/>
    <property type="molecule type" value="Genomic_DNA"/>
</dbReference>
<reference evidence="3" key="1">
    <citation type="submission" date="2019-04" db="EMBL/GenBank/DDBJ databases">
        <title>Draft genome sequence of Pseudonocardiaceae bacterium SL3-2-4.</title>
        <authorList>
            <person name="Ningsih F."/>
            <person name="Yokota A."/>
            <person name="Sakai Y."/>
            <person name="Nanatani K."/>
            <person name="Yabe S."/>
            <person name="Oetari A."/>
            <person name="Sjamsuridzal W."/>
        </authorList>
    </citation>
    <scope>NUCLEOTIDE SEQUENCE [LARGE SCALE GENOMIC DNA]</scope>
    <source>
        <strain evidence="3">SL3-2-4</strain>
    </source>
</reference>
<name>A0A4D4JCB5_9PSEU</name>
<comment type="caution">
    <text evidence="2">The sequence shown here is derived from an EMBL/GenBank/DDBJ whole genome shotgun (WGS) entry which is preliminary data.</text>
</comment>
<protein>
    <submittedName>
        <fullName evidence="2">Uncharacterized protein</fullName>
    </submittedName>
</protein>
<dbReference type="Proteomes" id="UP000298860">
    <property type="component" value="Unassembled WGS sequence"/>
</dbReference>
<keyword evidence="3" id="KW-1185">Reference proteome</keyword>
<accession>A0A4D4JCB5</accession>
<gene>
    <name evidence="2" type="ORF">GTS_37190</name>
</gene>
<proteinExistence type="predicted"/>